<accession>A0AAV4BJ49</accession>
<proteinExistence type="predicted"/>
<name>A0AAV4BJ49_9GAST</name>
<gene>
    <name evidence="2" type="ORF">PoB_004988600</name>
</gene>
<reference evidence="2 3" key="1">
    <citation type="journal article" date="2021" name="Elife">
        <title>Chloroplast acquisition without the gene transfer in kleptoplastic sea slugs, Plakobranchus ocellatus.</title>
        <authorList>
            <person name="Maeda T."/>
            <person name="Takahashi S."/>
            <person name="Yoshida T."/>
            <person name="Shimamura S."/>
            <person name="Takaki Y."/>
            <person name="Nagai Y."/>
            <person name="Toyoda A."/>
            <person name="Suzuki Y."/>
            <person name="Arimoto A."/>
            <person name="Ishii H."/>
            <person name="Satoh N."/>
            <person name="Nishiyama T."/>
            <person name="Hasebe M."/>
            <person name="Maruyama T."/>
            <person name="Minagawa J."/>
            <person name="Obokata J."/>
            <person name="Shigenobu S."/>
        </authorList>
    </citation>
    <scope>NUCLEOTIDE SEQUENCE [LARGE SCALE GENOMIC DNA]</scope>
</reference>
<evidence type="ECO:0000313" key="2">
    <source>
        <dbReference type="EMBL" id="GFO23381.1"/>
    </source>
</evidence>
<organism evidence="2 3">
    <name type="scientific">Plakobranchus ocellatus</name>
    <dbReference type="NCBI Taxonomy" id="259542"/>
    <lineage>
        <taxon>Eukaryota</taxon>
        <taxon>Metazoa</taxon>
        <taxon>Spiralia</taxon>
        <taxon>Lophotrochozoa</taxon>
        <taxon>Mollusca</taxon>
        <taxon>Gastropoda</taxon>
        <taxon>Heterobranchia</taxon>
        <taxon>Euthyneura</taxon>
        <taxon>Panpulmonata</taxon>
        <taxon>Sacoglossa</taxon>
        <taxon>Placobranchoidea</taxon>
        <taxon>Plakobranchidae</taxon>
        <taxon>Plakobranchus</taxon>
    </lineage>
</organism>
<feature type="region of interest" description="Disordered" evidence="1">
    <location>
        <begin position="63"/>
        <end position="85"/>
    </location>
</feature>
<comment type="caution">
    <text evidence="2">The sequence shown here is derived from an EMBL/GenBank/DDBJ whole genome shotgun (WGS) entry which is preliminary data.</text>
</comment>
<dbReference type="AlphaFoldDB" id="A0AAV4BJ49"/>
<dbReference type="EMBL" id="BLXT01005511">
    <property type="protein sequence ID" value="GFO23381.1"/>
    <property type="molecule type" value="Genomic_DNA"/>
</dbReference>
<keyword evidence="3" id="KW-1185">Reference proteome</keyword>
<evidence type="ECO:0000256" key="1">
    <source>
        <dbReference type="SAM" id="MobiDB-lite"/>
    </source>
</evidence>
<sequence length="85" mass="8990">MDRANLAGSGSTAVVKLGVLQLSYCVLVSKEVAMYPDHLLNPLDFRISPRPACVPGLVVDMRSRASDSRGQQTPARVAGPGAPTR</sequence>
<dbReference type="Proteomes" id="UP000735302">
    <property type="component" value="Unassembled WGS sequence"/>
</dbReference>
<evidence type="ECO:0000313" key="3">
    <source>
        <dbReference type="Proteomes" id="UP000735302"/>
    </source>
</evidence>
<protein>
    <submittedName>
        <fullName evidence="2">Uncharacterized protein</fullName>
    </submittedName>
</protein>